<dbReference type="AlphaFoldDB" id="A0A015KLT7"/>
<dbReference type="SUPFAM" id="SSF54695">
    <property type="entry name" value="POZ domain"/>
    <property type="match status" value="1"/>
</dbReference>
<dbReference type="Pfam" id="PF07534">
    <property type="entry name" value="TLD"/>
    <property type="match status" value="1"/>
</dbReference>
<dbReference type="PROSITE" id="PS50097">
    <property type="entry name" value="BTB"/>
    <property type="match status" value="1"/>
</dbReference>
<feature type="domain" description="BTB" evidence="1">
    <location>
        <begin position="23"/>
        <end position="96"/>
    </location>
</feature>
<evidence type="ECO:0000313" key="3">
    <source>
        <dbReference type="EMBL" id="EXX60641.1"/>
    </source>
</evidence>
<dbReference type="InterPro" id="IPR006571">
    <property type="entry name" value="TLDc_dom"/>
</dbReference>
<dbReference type="Pfam" id="PF07707">
    <property type="entry name" value="BACK"/>
    <property type="match status" value="1"/>
</dbReference>
<dbReference type="Proteomes" id="UP000022910">
    <property type="component" value="Unassembled WGS sequence"/>
</dbReference>
<dbReference type="InterPro" id="IPR011705">
    <property type="entry name" value="BACK"/>
</dbReference>
<name>A0A015KLT7_RHIIW</name>
<dbReference type="InterPro" id="IPR011333">
    <property type="entry name" value="SKP1/BTB/POZ_sf"/>
</dbReference>
<dbReference type="EMBL" id="JEMT01025874">
    <property type="protein sequence ID" value="EXX60641.1"/>
    <property type="molecule type" value="Genomic_DNA"/>
</dbReference>
<comment type="caution">
    <text evidence="3">The sequence shown here is derived from an EMBL/GenBank/DDBJ whole genome shotgun (WGS) entry which is preliminary data.</text>
</comment>
<dbReference type="SMR" id="A0A015KLT7"/>
<sequence length="476" mass="55561">MVSNFHSNLSKDLSLILYDADDYNVIIQVGDNENIKEFHAHSVILRARSSYFKGAFSKGWITNENSMIVFKKPNITPIIFDMILTYIYTGELDLTDDLDEDILGLLVATDELLLEELFNYVQDYLIRERSIWIHENLVQVLHTVFKLVRCEKLRDYCFELICLDPKPFITSKEFLSLDKDILYDLLERSDLQIEEIDAWDYLIKWGIKQTPSLKSKNGDIIKWNNKNYEELKELKKTLNEFIPLIRFTKIPPADYFDKVRPYKMIIPYNINDEIEEFYYKGKLPKITSFSPRKRIILKVESKIIQSTQFNIINNWINRKNNSIVILNKNDILNNFKLIYRKSRDGIKIIRNICSGQGSILILIKLKHSEEIFGGYNSIGWPKCISRNKYLFSTESFIFLFEDKNDTQNMVINRVAVPSCAIYDCPIVITFGAGDLELDYEYLSISPSGYYGLIDGNAIDGGDIKFEVDDIEIFRVN</sequence>
<dbReference type="PANTHER" id="PTHR24410:SF23">
    <property type="entry name" value="BTB DOMAIN-CONTAINING PROTEIN-RELATED"/>
    <property type="match status" value="1"/>
</dbReference>
<dbReference type="InterPro" id="IPR051481">
    <property type="entry name" value="BTB-POZ/Galectin-3-binding"/>
</dbReference>
<organism evidence="3 4">
    <name type="scientific">Rhizophagus irregularis (strain DAOM 197198w)</name>
    <name type="common">Glomus intraradices</name>
    <dbReference type="NCBI Taxonomy" id="1432141"/>
    <lineage>
        <taxon>Eukaryota</taxon>
        <taxon>Fungi</taxon>
        <taxon>Fungi incertae sedis</taxon>
        <taxon>Mucoromycota</taxon>
        <taxon>Glomeromycotina</taxon>
        <taxon>Glomeromycetes</taxon>
        <taxon>Glomerales</taxon>
        <taxon>Glomeraceae</taxon>
        <taxon>Rhizophagus</taxon>
    </lineage>
</organism>
<accession>A0A015KLT7</accession>
<keyword evidence="4" id="KW-1185">Reference proteome</keyword>
<dbReference type="SMART" id="SM00225">
    <property type="entry name" value="BTB"/>
    <property type="match status" value="1"/>
</dbReference>
<dbReference type="PROSITE" id="PS51886">
    <property type="entry name" value="TLDC"/>
    <property type="match status" value="1"/>
</dbReference>
<dbReference type="HOGENOM" id="CLU_021542_0_1_1"/>
<evidence type="ECO:0000313" key="4">
    <source>
        <dbReference type="Proteomes" id="UP000022910"/>
    </source>
</evidence>
<dbReference type="Gene3D" id="3.30.710.10">
    <property type="entry name" value="Potassium Channel Kv1.1, Chain A"/>
    <property type="match status" value="1"/>
</dbReference>
<dbReference type="Pfam" id="PF00651">
    <property type="entry name" value="BTB"/>
    <property type="match status" value="1"/>
</dbReference>
<gene>
    <name evidence="3" type="ORF">RirG_178070</name>
</gene>
<evidence type="ECO:0000259" key="2">
    <source>
        <dbReference type="PROSITE" id="PS51886"/>
    </source>
</evidence>
<dbReference type="CDD" id="cd18186">
    <property type="entry name" value="BTB_POZ_ZBTB_KLHL-like"/>
    <property type="match status" value="1"/>
</dbReference>
<dbReference type="Gene3D" id="1.25.40.420">
    <property type="match status" value="1"/>
</dbReference>
<proteinExistence type="predicted"/>
<protein>
    <recommendedName>
        <fullName evidence="5">Serine-enriched protein</fullName>
    </recommendedName>
</protein>
<dbReference type="PANTHER" id="PTHR24410">
    <property type="entry name" value="HL07962P-RELATED"/>
    <property type="match status" value="1"/>
</dbReference>
<feature type="domain" description="TLDc" evidence="2">
    <location>
        <begin position="302"/>
        <end position="476"/>
    </location>
</feature>
<reference evidence="3 4" key="1">
    <citation type="submission" date="2014-02" db="EMBL/GenBank/DDBJ databases">
        <title>Single nucleus genome sequencing reveals high similarity among nuclei of an endomycorrhizal fungus.</title>
        <authorList>
            <person name="Lin K."/>
            <person name="Geurts R."/>
            <person name="Zhang Z."/>
            <person name="Limpens E."/>
            <person name="Saunders D.G."/>
            <person name="Mu D."/>
            <person name="Pang E."/>
            <person name="Cao H."/>
            <person name="Cha H."/>
            <person name="Lin T."/>
            <person name="Zhou Q."/>
            <person name="Shang Y."/>
            <person name="Li Y."/>
            <person name="Ivanov S."/>
            <person name="Sharma T."/>
            <person name="Velzen R.V."/>
            <person name="Ruijter N.D."/>
            <person name="Aanen D.K."/>
            <person name="Win J."/>
            <person name="Kamoun S."/>
            <person name="Bisseling T."/>
            <person name="Huang S."/>
        </authorList>
    </citation>
    <scope>NUCLEOTIDE SEQUENCE [LARGE SCALE GENOMIC DNA]</scope>
    <source>
        <strain evidence="4">DAOM197198w</strain>
    </source>
</reference>
<evidence type="ECO:0000259" key="1">
    <source>
        <dbReference type="PROSITE" id="PS50097"/>
    </source>
</evidence>
<dbReference type="OrthoDB" id="4845755at2759"/>
<dbReference type="InterPro" id="IPR000210">
    <property type="entry name" value="BTB/POZ_dom"/>
</dbReference>
<evidence type="ECO:0008006" key="5">
    <source>
        <dbReference type="Google" id="ProtNLM"/>
    </source>
</evidence>